<sequence length="383" mass="40379">MITGETTTPGTALLLAAAPPGKGRLIDATRVLATLAACPPRSLTRTDAGTIVELADPTDQQTVLTRIRAAAAAPGPLTLLLAGQLHLDTRQHGIHLALARTTPSTLRYTGLPWAWMAGELKPRRPGTTTVLVDLVATPETWQKTCAEGLTLGPGISLHGRVAPPPPRNRVAAPAYLQAVAGIWRSGLTPPLAELHAKAAAQAGQDQAGALFLAVEAAPAPAPFAPTAPVAAVTPEDPLPAILAAARAGHHERAASLAAQWEDWAVRTYGPGSVQAVHWLEVRADLAHVAGDPAASCALWMAAVDARLARHQAADAPEVEAAVDRAHHQWQSVRDAARARELGPRLVSLRRRVPGRRPGATEAVQRRLELLHTMPRERRTQGAV</sequence>
<evidence type="ECO:0000313" key="1">
    <source>
        <dbReference type="EMBL" id="MFH7599953.1"/>
    </source>
</evidence>
<name>A0ABW7PNR6_9ACTN</name>
<dbReference type="Proteomes" id="UP001610631">
    <property type="component" value="Unassembled WGS sequence"/>
</dbReference>
<comment type="caution">
    <text evidence="1">The sequence shown here is derived from an EMBL/GenBank/DDBJ whole genome shotgun (WGS) entry which is preliminary data.</text>
</comment>
<keyword evidence="2" id="KW-1185">Reference proteome</keyword>
<proteinExistence type="predicted"/>
<accession>A0ABW7PNR6</accession>
<reference evidence="1 2" key="1">
    <citation type="submission" date="2024-03" db="EMBL/GenBank/DDBJ databases">
        <title>Whole genome sequencing of Streptomyces racemochromogenes, to identify antimicrobial biosynthetic gene clusters.</title>
        <authorList>
            <person name="Suryawanshi P."/>
            <person name="Krishnaraj P.U."/>
            <person name="Arun Y.P."/>
            <person name="Suryawanshi M.P."/>
            <person name="Rakshit O."/>
        </authorList>
    </citation>
    <scope>NUCLEOTIDE SEQUENCE [LARGE SCALE GENOMIC DNA]</scope>
    <source>
        <strain evidence="1 2">AUDT626</strain>
    </source>
</reference>
<gene>
    <name evidence="1" type="ORF">WDV06_33370</name>
</gene>
<organism evidence="1 2">
    <name type="scientific">Streptomyces racemochromogenes</name>
    <dbReference type="NCBI Taxonomy" id="67353"/>
    <lineage>
        <taxon>Bacteria</taxon>
        <taxon>Bacillati</taxon>
        <taxon>Actinomycetota</taxon>
        <taxon>Actinomycetes</taxon>
        <taxon>Kitasatosporales</taxon>
        <taxon>Streptomycetaceae</taxon>
        <taxon>Streptomyces</taxon>
    </lineage>
</organism>
<dbReference type="RefSeq" id="WP_395513567.1">
    <property type="nucleotide sequence ID" value="NZ_JBBDHD010000162.1"/>
</dbReference>
<dbReference type="EMBL" id="JBBDHD010000162">
    <property type="protein sequence ID" value="MFH7599953.1"/>
    <property type="molecule type" value="Genomic_DNA"/>
</dbReference>
<evidence type="ECO:0000313" key="2">
    <source>
        <dbReference type="Proteomes" id="UP001610631"/>
    </source>
</evidence>
<protein>
    <submittedName>
        <fullName evidence="1">Uncharacterized protein</fullName>
    </submittedName>
</protein>